<protein>
    <submittedName>
        <fullName evidence="3">Islet cell autoantigen 1</fullName>
    </submittedName>
</protein>
<dbReference type="EMBL" id="WJQU01000002">
    <property type="protein sequence ID" value="KAJ6643222.1"/>
    <property type="molecule type" value="Genomic_DNA"/>
</dbReference>
<dbReference type="SMART" id="SM01237">
    <property type="entry name" value="ICA69"/>
    <property type="match status" value="1"/>
</dbReference>
<feature type="domain" description="AH" evidence="2">
    <location>
        <begin position="28"/>
        <end position="230"/>
    </location>
</feature>
<dbReference type="GO" id="GO:0005794">
    <property type="term" value="C:Golgi apparatus"/>
    <property type="evidence" value="ECO:0007669"/>
    <property type="project" value="TreeGrafter"/>
</dbReference>
<evidence type="ECO:0000256" key="1">
    <source>
        <dbReference type="SAM" id="MobiDB-lite"/>
    </source>
</evidence>
<dbReference type="GO" id="GO:0019904">
    <property type="term" value="F:protein domain specific binding"/>
    <property type="evidence" value="ECO:0007669"/>
    <property type="project" value="InterPro"/>
</dbReference>
<keyword evidence="4" id="KW-1185">Reference proteome</keyword>
<sequence>MLNSEKYWVTKHIVQRKLGKKDDVCIESSDSELDSKIDLFKSINESCLSLHRIIDSYQERICIVAQEENAVGKFLKETGKGSATSGKPMNTAGKSLSYCGQQRMTVRAPLMRLHHELETFRNRAIADTHHTIQAMEKERTEYRAALSWMKSASTQLDPDTGKGLEKFRKAQHHVRASKTKFDKLTLDCLQKIDLLAAARCNMFSHVLVAYQTTMLEFANKTMDTFTSAMNALEKEPHYSFTILKELTQGSEVQEKDSELAAVDSDQMLFFKDDFKDEEPSQVKEEEKKTKIEEKLNVSQAELIDVTDGCSGHLELLSTTMNVIDGLSDNQTPSLVDTSTSTDLLKLMSESDFGDFVSSTPYMPSQLLMNDLQDFSFDNAKTEPTIPTDSSAENVTKKKNSILQLFNKTPSSINPPTTTEGSDLDKKSPPQKSKSRKDKSAWYDLFADLDPLANPDTLEKKLSDNSQAA</sequence>
<dbReference type="InterPro" id="IPR024114">
    <property type="entry name" value="Islet_autoAg_Ica1/Ica1-like"/>
</dbReference>
<dbReference type="PROSITE" id="PS50870">
    <property type="entry name" value="AH"/>
    <property type="match status" value="1"/>
</dbReference>
<dbReference type="SMART" id="SM01015">
    <property type="entry name" value="Arfaptin"/>
    <property type="match status" value="1"/>
</dbReference>
<feature type="compositionally biased region" description="Polar residues" evidence="1">
    <location>
        <begin position="404"/>
        <end position="420"/>
    </location>
</feature>
<dbReference type="Gene3D" id="1.20.1270.60">
    <property type="entry name" value="Arfaptin homology (AH) domain/BAR domain"/>
    <property type="match status" value="1"/>
</dbReference>
<dbReference type="PANTHER" id="PTHR10164:SF4">
    <property type="entry name" value="GH23156P"/>
    <property type="match status" value="1"/>
</dbReference>
<dbReference type="Proteomes" id="UP001151699">
    <property type="component" value="Chromosome B"/>
</dbReference>
<dbReference type="OrthoDB" id="2126778at2759"/>
<dbReference type="AlphaFoldDB" id="A0A9Q0N450"/>
<gene>
    <name evidence="3" type="primary">Ica1_1</name>
    <name evidence="3" type="ORF">Bhyg_08180</name>
</gene>
<dbReference type="InterPro" id="IPR010504">
    <property type="entry name" value="AH_dom"/>
</dbReference>
<reference evidence="3" key="1">
    <citation type="submission" date="2022-07" db="EMBL/GenBank/DDBJ databases">
        <authorList>
            <person name="Trinca V."/>
            <person name="Uliana J.V.C."/>
            <person name="Torres T.T."/>
            <person name="Ward R.J."/>
            <person name="Monesi N."/>
        </authorList>
    </citation>
    <scope>NUCLEOTIDE SEQUENCE</scope>
    <source>
        <strain evidence="3">HSMRA1968</strain>
        <tissue evidence="3">Whole embryos</tissue>
    </source>
</reference>
<dbReference type="SUPFAM" id="SSF103657">
    <property type="entry name" value="BAR/IMD domain-like"/>
    <property type="match status" value="1"/>
</dbReference>
<comment type="caution">
    <text evidence="3">The sequence shown here is derived from an EMBL/GenBank/DDBJ whole genome shotgun (WGS) entry which is preliminary data.</text>
</comment>
<evidence type="ECO:0000259" key="2">
    <source>
        <dbReference type="PROSITE" id="PS50870"/>
    </source>
</evidence>
<proteinExistence type="predicted"/>
<organism evidence="3 4">
    <name type="scientific">Pseudolycoriella hygida</name>
    <dbReference type="NCBI Taxonomy" id="35572"/>
    <lineage>
        <taxon>Eukaryota</taxon>
        <taxon>Metazoa</taxon>
        <taxon>Ecdysozoa</taxon>
        <taxon>Arthropoda</taxon>
        <taxon>Hexapoda</taxon>
        <taxon>Insecta</taxon>
        <taxon>Pterygota</taxon>
        <taxon>Neoptera</taxon>
        <taxon>Endopterygota</taxon>
        <taxon>Diptera</taxon>
        <taxon>Nematocera</taxon>
        <taxon>Sciaroidea</taxon>
        <taxon>Sciaridae</taxon>
        <taxon>Pseudolycoriella</taxon>
    </lineage>
</organism>
<dbReference type="Pfam" id="PF06456">
    <property type="entry name" value="Arfaptin"/>
    <property type="match status" value="1"/>
</dbReference>
<dbReference type="InterPro" id="IPR006723">
    <property type="entry name" value="Islet_autoAg_Ica1_C"/>
</dbReference>
<evidence type="ECO:0000313" key="4">
    <source>
        <dbReference type="Proteomes" id="UP001151699"/>
    </source>
</evidence>
<dbReference type="FunFam" id="1.20.1270.60:FF:000068">
    <property type="entry name" value="Islet cell autoantigen"/>
    <property type="match status" value="1"/>
</dbReference>
<name>A0A9Q0N450_9DIPT</name>
<dbReference type="GO" id="GO:0051049">
    <property type="term" value="P:regulation of transport"/>
    <property type="evidence" value="ECO:0007669"/>
    <property type="project" value="TreeGrafter"/>
</dbReference>
<feature type="region of interest" description="Disordered" evidence="1">
    <location>
        <begin position="404"/>
        <end position="439"/>
    </location>
</feature>
<dbReference type="PANTHER" id="PTHR10164">
    <property type="entry name" value="ISLET CELL AUTOANTIGEN 1"/>
    <property type="match status" value="1"/>
</dbReference>
<evidence type="ECO:0000313" key="3">
    <source>
        <dbReference type="EMBL" id="KAJ6643222.1"/>
    </source>
</evidence>
<dbReference type="Pfam" id="PF04629">
    <property type="entry name" value="ICA69"/>
    <property type="match status" value="1"/>
</dbReference>
<accession>A0A9Q0N450</accession>
<dbReference type="InterPro" id="IPR027267">
    <property type="entry name" value="AH/BAR_dom_sf"/>
</dbReference>